<protein>
    <submittedName>
        <fullName evidence="1">Uncharacterized protein</fullName>
    </submittedName>
</protein>
<comment type="caution">
    <text evidence="1">The sequence shown here is derived from an EMBL/GenBank/DDBJ whole genome shotgun (WGS) entry which is preliminary data.</text>
</comment>
<evidence type="ECO:0000313" key="1">
    <source>
        <dbReference type="EMBL" id="TWU10017.1"/>
    </source>
</evidence>
<keyword evidence="2" id="KW-1185">Reference proteome</keyword>
<name>A0A5C6BED7_9BACT</name>
<evidence type="ECO:0000313" key="2">
    <source>
        <dbReference type="Proteomes" id="UP000319908"/>
    </source>
</evidence>
<proteinExistence type="predicted"/>
<organism evidence="1 2">
    <name type="scientific">Allorhodopirellula heiligendammensis</name>
    <dbReference type="NCBI Taxonomy" id="2714739"/>
    <lineage>
        <taxon>Bacteria</taxon>
        <taxon>Pseudomonadati</taxon>
        <taxon>Planctomycetota</taxon>
        <taxon>Planctomycetia</taxon>
        <taxon>Pirellulales</taxon>
        <taxon>Pirellulaceae</taxon>
        <taxon>Allorhodopirellula</taxon>
    </lineage>
</organism>
<sequence length="64" mass="6799">MEDAGANFVLLTMNLITEFDEFGQVAIGSHPPLRFSSSGHGRSVAADRFGLALLINHGKEAAGR</sequence>
<dbReference type="Proteomes" id="UP000319908">
    <property type="component" value="Unassembled WGS sequence"/>
</dbReference>
<dbReference type="EMBL" id="SJPU01000005">
    <property type="protein sequence ID" value="TWU10017.1"/>
    <property type="molecule type" value="Genomic_DNA"/>
</dbReference>
<gene>
    <name evidence="1" type="ORF">Poly21_53500</name>
</gene>
<reference evidence="1 2" key="1">
    <citation type="journal article" date="2020" name="Antonie Van Leeuwenhoek">
        <title>Rhodopirellula heiligendammensis sp. nov., Rhodopirellula pilleata sp. nov., and Rhodopirellula solitaria sp. nov. isolated from natural or artificial marine surfaces in Northern Germany and California, USA, and emended description of the genus Rhodopirellula.</title>
        <authorList>
            <person name="Kallscheuer N."/>
            <person name="Wiegand S."/>
            <person name="Jogler M."/>
            <person name="Boedeker C."/>
            <person name="Peeters S.H."/>
            <person name="Rast P."/>
            <person name="Heuer A."/>
            <person name="Jetten M.S.M."/>
            <person name="Rohde M."/>
            <person name="Jogler C."/>
        </authorList>
    </citation>
    <scope>NUCLEOTIDE SEQUENCE [LARGE SCALE GENOMIC DNA]</scope>
    <source>
        <strain evidence="1 2">Poly21</strain>
    </source>
</reference>
<dbReference type="AlphaFoldDB" id="A0A5C6BED7"/>
<accession>A0A5C6BED7</accession>